<gene>
    <name evidence="2" type="ORF">LA5096_06263</name>
</gene>
<dbReference type="STRING" id="311410.LA5095_04034"/>
<dbReference type="RefSeq" id="WP_235808914.1">
    <property type="nucleotide sequence ID" value="NZ_CANKXR010000003.1"/>
</dbReference>
<feature type="transmembrane region" description="Helical" evidence="1">
    <location>
        <begin position="106"/>
        <end position="130"/>
    </location>
</feature>
<evidence type="ECO:0000313" key="3">
    <source>
        <dbReference type="Proteomes" id="UP000049983"/>
    </source>
</evidence>
<keyword evidence="1" id="KW-0812">Transmembrane</keyword>
<evidence type="ECO:0000313" key="2">
    <source>
        <dbReference type="EMBL" id="CTQ79576.1"/>
    </source>
</evidence>
<dbReference type="Proteomes" id="UP000049983">
    <property type="component" value="Unassembled WGS sequence"/>
</dbReference>
<keyword evidence="1" id="KW-0472">Membrane</keyword>
<accession>A0A0M6ZJE3</accession>
<protein>
    <recommendedName>
        <fullName evidence="4">DUF423 domain-containing protein</fullName>
    </recommendedName>
</protein>
<dbReference type="InterPro" id="IPR006696">
    <property type="entry name" value="DUF423"/>
</dbReference>
<keyword evidence="3" id="KW-1185">Reference proteome</keyword>
<feature type="transmembrane region" description="Helical" evidence="1">
    <location>
        <begin position="12"/>
        <end position="36"/>
    </location>
</feature>
<dbReference type="Pfam" id="PF04241">
    <property type="entry name" value="DUF423"/>
    <property type="match status" value="1"/>
</dbReference>
<dbReference type="GeneID" id="97673481"/>
<feature type="transmembrane region" description="Helical" evidence="1">
    <location>
        <begin position="48"/>
        <end position="66"/>
    </location>
</feature>
<organism evidence="2 3">
    <name type="scientific">Roseibium album</name>
    <dbReference type="NCBI Taxonomy" id="311410"/>
    <lineage>
        <taxon>Bacteria</taxon>
        <taxon>Pseudomonadati</taxon>
        <taxon>Pseudomonadota</taxon>
        <taxon>Alphaproteobacteria</taxon>
        <taxon>Hyphomicrobiales</taxon>
        <taxon>Stappiaceae</taxon>
        <taxon>Roseibium</taxon>
    </lineage>
</organism>
<evidence type="ECO:0000256" key="1">
    <source>
        <dbReference type="SAM" id="Phobius"/>
    </source>
</evidence>
<evidence type="ECO:0008006" key="4">
    <source>
        <dbReference type="Google" id="ProtNLM"/>
    </source>
</evidence>
<sequence length="134" mass="13760">MIKPMAPPPEPTAGLLRFCLVLSGIAGAVGIVTLALSAHSGISASLETAAQMLLFHAPVFLGIGVLSQIRQVLILPFTTLSMATGLTLFCGDLITNALLGDGLFPMAAPIGGMLLIVSWIALALGALRVVPRQS</sequence>
<keyword evidence="1" id="KW-1133">Transmembrane helix</keyword>
<feature type="transmembrane region" description="Helical" evidence="1">
    <location>
        <begin position="73"/>
        <end position="94"/>
    </location>
</feature>
<proteinExistence type="predicted"/>
<name>A0A0M6ZJE3_9HYPH</name>
<reference evidence="3" key="1">
    <citation type="submission" date="2015-07" db="EMBL/GenBank/DDBJ databases">
        <authorList>
            <person name="Rodrigo-Torres Lidia"/>
            <person name="Arahal R.David."/>
        </authorList>
    </citation>
    <scope>NUCLEOTIDE SEQUENCE [LARGE SCALE GENOMIC DNA]</scope>
    <source>
        <strain evidence="3">CECT 5096</strain>
    </source>
</reference>
<dbReference type="AlphaFoldDB" id="A0A0M6ZJE3"/>
<dbReference type="EMBL" id="CXWC01000021">
    <property type="protein sequence ID" value="CTQ79576.1"/>
    <property type="molecule type" value="Genomic_DNA"/>
</dbReference>